<organism evidence="5 6">
    <name type="scientific">Hydrococcus rivularis NIES-593</name>
    <dbReference type="NCBI Taxonomy" id="1921803"/>
    <lineage>
        <taxon>Bacteria</taxon>
        <taxon>Bacillati</taxon>
        <taxon>Cyanobacteriota</taxon>
        <taxon>Cyanophyceae</taxon>
        <taxon>Pleurocapsales</taxon>
        <taxon>Hydrococcaceae</taxon>
        <taxon>Hydrococcus</taxon>
    </lineage>
</organism>
<dbReference type="InterPro" id="IPR021147">
    <property type="entry name" value="DUF697"/>
</dbReference>
<keyword evidence="3" id="KW-1133">Transmembrane helix</keyword>
<comment type="caution">
    <text evidence="5">The sequence shown here is derived from an EMBL/GenBank/DDBJ whole genome shotgun (WGS) entry which is preliminary data.</text>
</comment>
<comment type="subcellular location">
    <subcellularLocation>
        <location evidence="1">Membrane</location>
        <topology evidence="1">Multi-pass membrane protein</topology>
    </subcellularLocation>
</comment>
<evidence type="ECO:0000313" key="6">
    <source>
        <dbReference type="Proteomes" id="UP000186868"/>
    </source>
</evidence>
<dbReference type="InterPro" id="IPR027417">
    <property type="entry name" value="P-loop_NTPase"/>
</dbReference>
<protein>
    <recommendedName>
        <fullName evidence="7">DUF697 domain-containing protein</fullName>
    </recommendedName>
</protein>
<dbReference type="RefSeq" id="WP_073597931.1">
    <property type="nucleotide sequence ID" value="NZ_MRCB01000001.1"/>
</dbReference>
<dbReference type="EMBL" id="MRCB01000001">
    <property type="protein sequence ID" value="OKH26801.1"/>
    <property type="molecule type" value="Genomic_DNA"/>
</dbReference>
<dbReference type="Gene3D" id="3.40.50.300">
    <property type="entry name" value="P-loop containing nucleotide triphosphate hydrolases"/>
    <property type="match status" value="1"/>
</dbReference>
<evidence type="ECO:0000313" key="5">
    <source>
        <dbReference type="EMBL" id="OKH26801.1"/>
    </source>
</evidence>
<evidence type="ECO:0000256" key="1">
    <source>
        <dbReference type="ARBA" id="ARBA00004141"/>
    </source>
</evidence>
<dbReference type="Proteomes" id="UP000186868">
    <property type="component" value="Unassembled WGS sequence"/>
</dbReference>
<gene>
    <name evidence="5" type="ORF">NIES593_01795</name>
</gene>
<dbReference type="GO" id="GO:0016020">
    <property type="term" value="C:membrane"/>
    <property type="evidence" value="ECO:0007669"/>
    <property type="project" value="UniProtKB-SubCell"/>
</dbReference>
<dbReference type="OrthoDB" id="467934at2"/>
<keyword evidence="2" id="KW-0812">Transmembrane</keyword>
<dbReference type="AlphaFoldDB" id="A0A1U7HT98"/>
<evidence type="ECO:0008006" key="7">
    <source>
        <dbReference type="Google" id="ProtNLM"/>
    </source>
</evidence>
<evidence type="ECO:0000256" key="2">
    <source>
        <dbReference type="ARBA" id="ARBA00022692"/>
    </source>
</evidence>
<proteinExistence type="predicted"/>
<dbReference type="STRING" id="1921803.NIES593_01795"/>
<evidence type="ECO:0000256" key="4">
    <source>
        <dbReference type="ARBA" id="ARBA00023136"/>
    </source>
</evidence>
<keyword evidence="4" id="KW-0472">Membrane</keyword>
<reference evidence="5 6" key="1">
    <citation type="submission" date="2016-11" db="EMBL/GenBank/DDBJ databases">
        <title>Draft Genome Sequences of Nine Cyanobacterial Strains from Diverse Habitats.</title>
        <authorList>
            <person name="Zhu T."/>
            <person name="Hou S."/>
            <person name="Lu X."/>
            <person name="Hess W.R."/>
        </authorList>
    </citation>
    <scope>NUCLEOTIDE SEQUENCE [LARGE SCALE GENOMIC DNA]</scope>
    <source>
        <strain evidence="5 6">NIES-593</strain>
    </source>
</reference>
<accession>A0A1U7HT98</accession>
<sequence length="481" mass="52918">MAVKLRKPILVAGIGISILLWLWDGLHEEMLEVGEWGILGAIALGMGSWMLQQKASRSKSLQLLSPLKREIVDRAIAQAEAAIAALATEAPDRDISSLRQQAAQLPESFKRQTLRLAIAGGKKVGKTTLKQILESQKIAENLQWVETAAFLSETDTTDAAAKEVALASDLVLFLTSGDLTESERQIIEQLRGSHQQIVLLFNKQDQYLPQEREEILQQLQQRVREILPLENVIAIAAAPNPVKVRQHRDDGSVQEWMENPPAEIGALRDRLKQILMQQREQLIWGTTWREAMELKQQAKTILNEVRRDRAIPVIEQYQWIAAAAAFTNPVAALDLLATAAINAQMLVDLSDIYQQKFSLSQAKAASGTIGKLMVQLGLVELSTQTIGSLLKSNAITYVAGGAVQGISAAYLTRLAGLSLTEYFQEQEIGIASGDGLNPEKLAQKLKQVFEQNQRGALLQGFVKGALARLFPESPQTKTVAS</sequence>
<keyword evidence="6" id="KW-1185">Reference proteome</keyword>
<dbReference type="Pfam" id="PF05128">
    <property type="entry name" value="DUF697"/>
    <property type="match status" value="1"/>
</dbReference>
<dbReference type="SUPFAM" id="SSF52540">
    <property type="entry name" value="P-loop containing nucleoside triphosphate hydrolases"/>
    <property type="match status" value="1"/>
</dbReference>
<name>A0A1U7HT98_9CYAN</name>
<evidence type="ECO:0000256" key="3">
    <source>
        <dbReference type="ARBA" id="ARBA00022989"/>
    </source>
</evidence>